<evidence type="ECO:0000259" key="2">
    <source>
        <dbReference type="Pfam" id="PF19263"/>
    </source>
</evidence>
<dbReference type="Proteomes" id="UP000182178">
    <property type="component" value="Unassembled WGS sequence"/>
</dbReference>
<evidence type="ECO:0000313" key="4">
    <source>
        <dbReference type="Proteomes" id="UP000182178"/>
    </source>
</evidence>
<accession>A0ABP2AC32</accession>
<evidence type="ECO:0000313" key="3">
    <source>
        <dbReference type="EMBL" id="CUA90196.1"/>
    </source>
</evidence>
<dbReference type="Gene3D" id="3.40.50.300">
    <property type="entry name" value="P-loop containing nucleotide triphosphate hydrolases"/>
    <property type="match status" value="1"/>
</dbReference>
<proteinExistence type="predicted"/>
<protein>
    <recommendedName>
        <fullName evidence="2">NrS-1 polymerase-like helicase domain-containing protein</fullName>
    </recommendedName>
</protein>
<dbReference type="EMBL" id="CYHC01000011">
    <property type="protein sequence ID" value="CUA90196.1"/>
    <property type="molecule type" value="Genomic_DNA"/>
</dbReference>
<evidence type="ECO:0000256" key="1">
    <source>
        <dbReference type="SAM" id="MobiDB-lite"/>
    </source>
</evidence>
<name>A0ABP2AC32_9HYPH</name>
<sequence>MTDDPLRTIAEIVENAPPVGGGDSHGEGETGQEGVESPAGGGPPATPRALGFDVERMNEEFALVLMGSKAVVFLDQPNAPVEDQQRVLTLDAFRAWFANRHTEVRGADGKIKPVTWATAWLQSRDRRSFRGIEFYPDPQGAPGTAGYLNLWSGFSVAPRAKENGYAILRDHMLNNVCRGNEAHYRWFFGFFAHMFQRPRERLGVAVVMRGKMGSGKTKVGEIIGSLLPRHYFLVDDPRYVTGQFNAHMATCLLLQADEAVWAGDKAAEGRLKGLVTSPIQQIEAKGVDPIRLKNYVRLIMTSNEDWVVPAGKDERRFCVLDVDPRCAQNHDYFREMDEELDNGGRAALLHDLLTFDLDSVNLRQIPRTEALLEQKIRSLDSVESWWFERLMSGATTRDGSEWVTEIPKSTLVDDYIATSERIGVRRKAAETEVGMKLSKLVPGLATVRAWWEESPAVMRRRWCFRLPSLEDCRAAFEEAVQQPVAWPDDAA</sequence>
<dbReference type="InterPro" id="IPR045455">
    <property type="entry name" value="NrS-1_pol-like_helicase"/>
</dbReference>
<reference evidence="3 4" key="1">
    <citation type="submission" date="2015-08" db="EMBL/GenBank/DDBJ databases">
        <authorList>
            <person name="Varghese N."/>
        </authorList>
    </citation>
    <scope>NUCLEOTIDE SEQUENCE [LARGE SCALE GENOMIC DNA]</scope>
    <source>
        <strain evidence="3 4">DSM 18167</strain>
    </source>
</reference>
<dbReference type="SUPFAM" id="SSF52540">
    <property type="entry name" value="P-loop containing nucleoside triphosphate hydrolases"/>
    <property type="match status" value="1"/>
</dbReference>
<keyword evidence="4" id="KW-1185">Reference proteome</keyword>
<feature type="domain" description="NrS-1 polymerase-like helicase" evidence="2">
    <location>
        <begin position="208"/>
        <end position="316"/>
    </location>
</feature>
<comment type="caution">
    <text evidence="3">The sequence shown here is derived from an EMBL/GenBank/DDBJ whole genome shotgun (WGS) entry which is preliminary data.</text>
</comment>
<feature type="region of interest" description="Disordered" evidence="1">
    <location>
        <begin position="13"/>
        <end position="50"/>
    </location>
</feature>
<gene>
    <name evidence="3" type="ORF">Ga0061061_111110</name>
</gene>
<dbReference type="InterPro" id="IPR027417">
    <property type="entry name" value="P-loop_NTPase"/>
</dbReference>
<dbReference type="RefSeq" id="WP_055460620.1">
    <property type="nucleotide sequence ID" value="NZ_CYHC01000011.1"/>
</dbReference>
<dbReference type="Pfam" id="PF19263">
    <property type="entry name" value="DUF5906"/>
    <property type="match status" value="1"/>
</dbReference>
<organism evidence="3 4">
    <name type="scientific">Chelatococcus sambhunathii</name>
    <dbReference type="NCBI Taxonomy" id="363953"/>
    <lineage>
        <taxon>Bacteria</taxon>
        <taxon>Pseudomonadati</taxon>
        <taxon>Pseudomonadota</taxon>
        <taxon>Alphaproteobacteria</taxon>
        <taxon>Hyphomicrobiales</taxon>
        <taxon>Chelatococcaceae</taxon>
        <taxon>Chelatococcus</taxon>
    </lineage>
</organism>